<accession>A0ACC2TNS9</accession>
<comment type="caution">
    <text evidence="1">The sequence shown here is derived from an EMBL/GenBank/DDBJ whole genome shotgun (WGS) entry which is preliminary data.</text>
</comment>
<dbReference type="EMBL" id="QTSX02002304">
    <property type="protein sequence ID" value="KAJ9076259.1"/>
    <property type="molecule type" value="Genomic_DNA"/>
</dbReference>
<name>A0ACC2TNS9_9FUNG</name>
<evidence type="ECO:0000313" key="2">
    <source>
        <dbReference type="Proteomes" id="UP001165960"/>
    </source>
</evidence>
<sequence length="82" mass="9747">MLEPHLKRLDQDLDAKQPRLSLAPHMPKHHISYVTEYTDEHCYWHFPRHEINHLSEKGGGQDFYDLTKGSPLHDMVLKCQRE</sequence>
<protein>
    <submittedName>
        <fullName evidence="1">Uncharacterized protein</fullName>
    </submittedName>
</protein>
<reference evidence="1" key="1">
    <citation type="submission" date="2022-04" db="EMBL/GenBank/DDBJ databases">
        <title>Genome of the entomopathogenic fungus Entomophthora muscae.</title>
        <authorList>
            <person name="Elya C."/>
            <person name="Lovett B.R."/>
            <person name="Lee E."/>
            <person name="Macias A.M."/>
            <person name="Hajek A.E."/>
            <person name="De Bivort B.L."/>
            <person name="Kasson M.T."/>
            <person name="De Fine Licht H.H."/>
            <person name="Stajich J.E."/>
        </authorList>
    </citation>
    <scope>NUCLEOTIDE SEQUENCE</scope>
    <source>
        <strain evidence="1">Berkeley</strain>
    </source>
</reference>
<keyword evidence="2" id="KW-1185">Reference proteome</keyword>
<organism evidence="1 2">
    <name type="scientific">Entomophthora muscae</name>
    <dbReference type="NCBI Taxonomy" id="34485"/>
    <lineage>
        <taxon>Eukaryota</taxon>
        <taxon>Fungi</taxon>
        <taxon>Fungi incertae sedis</taxon>
        <taxon>Zoopagomycota</taxon>
        <taxon>Entomophthoromycotina</taxon>
        <taxon>Entomophthoromycetes</taxon>
        <taxon>Entomophthorales</taxon>
        <taxon>Entomophthoraceae</taxon>
        <taxon>Entomophthora</taxon>
    </lineage>
</organism>
<proteinExistence type="predicted"/>
<dbReference type="Proteomes" id="UP001165960">
    <property type="component" value="Unassembled WGS sequence"/>
</dbReference>
<gene>
    <name evidence="1" type="ORF">DSO57_1028001</name>
</gene>
<evidence type="ECO:0000313" key="1">
    <source>
        <dbReference type="EMBL" id="KAJ9076259.1"/>
    </source>
</evidence>